<accession>A0A9P1N2U6</accession>
<protein>
    <submittedName>
        <fullName evidence="2">Uncharacterized protein</fullName>
    </submittedName>
</protein>
<evidence type="ECO:0000256" key="1">
    <source>
        <dbReference type="SAM" id="MobiDB-lite"/>
    </source>
</evidence>
<proteinExistence type="predicted"/>
<dbReference type="EMBL" id="CANHGI010000003">
    <property type="protein sequence ID" value="CAI5445766.1"/>
    <property type="molecule type" value="Genomic_DNA"/>
</dbReference>
<sequence length="72" mass="8008">MFENANWSNAEMANGDFSDEIFQFLGSFEEVLPEGIEAVKTEVKPKAEKKRANGDESKIEKGTIGEKKIEGL</sequence>
<evidence type="ECO:0000313" key="2">
    <source>
        <dbReference type="EMBL" id="CAI5445766.1"/>
    </source>
</evidence>
<name>A0A9P1N2U6_9PELO</name>
<organism evidence="2 3">
    <name type="scientific">Caenorhabditis angaria</name>
    <dbReference type="NCBI Taxonomy" id="860376"/>
    <lineage>
        <taxon>Eukaryota</taxon>
        <taxon>Metazoa</taxon>
        <taxon>Ecdysozoa</taxon>
        <taxon>Nematoda</taxon>
        <taxon>Chromadorea</taxon>
        <taxon>Rhabditida</taxon>
        <taxon>Rhabditina</taxon>
        <taxon>Rhabditomorpha</taxon>
        <taxon>Rhabditoidea</taxon>
        <taxon>Rhabditidae</taxon>
        <taxon>Peloderinae</taxon>
        <taxon>Caenorhabditis</taxon>
    </lineage>
</organism>
<dbReference type="Proteomes" id="UP001152747">
    <property type="component" value="Unassembled WGS sequence"/>
</dbReference>
<keyword evidence="3" id="KW-1185">Reference proteome</keyword>
<gene>
    <name evidence="2" type="ORF">CAMP_LOCUS8403</name>
</gene>
<comment type="caution">
    <text evidence="2">The sequence shown here is derived from an EMBL/GenBank/DDBJ whole genome shotgun (WGS) entry which is preliminary data.</text>
</comment>
<feature type="region of interest" description="Disordered" evidence="1">
    <location>
        <begin position="44"/>
        <end position="72"/>
    </location>
</feature>
<evidence type="ECO:0000313" key="3">
    <source>
        <dbReference type="Proteomes" id="UP001152747"/>
    </source>
</evidence>
<reference evidence="2" key="1">
    <citation type="submission" date="2022-11" db="EMBL/GenBank/DDBJ databases">
        <authorList>
            <person name="Kikuchi T."/>
        </authorList>
    </citation>
    <scope>NUCLEOTIDE SEQUENCE</scope>
    <source>
        <strain evidence="2">PS1010</strain>
    </source>
</reference>
<dbReference type="AlphaFoldDB" id="A0A9P1N2U6"/>